<dbReference type="Pfam" id="PF00550">
    <property type="entry name" value="PP-binding"/>
    <property type="match status" value="1"/>
</dbReference>
<dbReference type="SUPFAM" id="SSF47336">
    <property type="entry name" value="ACP-like"/>
    <property type="match status" value="1"/>
</dbReference>
<dbReference type="InterPro" id="IPR036736">
    <property type="entry name" value="ACP-like_sf"/>
</dbReference>
<evidence type="ECO:0000256" key="4">
    <source>
        <dbReference type="ARBA" id="ARBA00022832"/>
    </source>
</evidence>
<evidence type="ECO:0000313" key="11">
    <source>
        <dbReference type="Proteomes" id="UP000182987"/>
    </source>
</evidence>
<dbReference type="KEGG" id="lrz:BJI69_19435"/>
<dbReference type="InterPro" id="IPR006162">
    <property type="entry name" value="Ppantetheine_attach_site"/>
</dbReference>
<dbReference type="PROSITE" id="PS00012">
    <property type="entry name" value="PHOSPHOPANTETHEINE"/>
    <property type="match status" value="1"/>
</dbReference>
<evidence type="ECO:0000256" key="6">
    <source>
        <dbReference type="ARBA" id="ARBA00023160"/>
    </source>
</evidence>
<comment type="pathway">
    <text evidence="7">Glycolipid biosynthesis; KDO(2)-lipid A biosynthesis.</text>
</comment>
<dbReference type="GO" id="GO:0000036">
    <property type="term" value="F:acyl carrier activity"/>
    <property type="evidence" value="ECO:0007669"/>
    <property type="project" value="TreeGrafter"/>
</dbReference>
<dbReference type="STRING" id="1440763.BJI69_19435"/>
<evidence type="ECO:0000256" key="7">
    <source>
        <dbReference type="ARBA" id="ARBA00024328"/>
    </source>
</evidence>
<sequence>MNHQDVVAKLIELVTPFAEGRALVINETTGITSELGLDSLKVMDLVVAVEDEFDISVPINALAEVRTVGDFASLIQKSAG</sequence>
<dbReference type="Gene3D" id="1.10.1200.10">
    <property type="entry name" value="ACP-like"/>
    <property type="match status" value="1"/>
</dbReference>
<dbReference type="EMBL" id="CP017480">
    <property type="protein sequence ID" value="APG05862.1"/>
    <property type="molecule type" value="Genomic_DNA"/>
</dbReference>
<keyword evidence="2" id="KW-0444">Lipid biosynthesis</keyword>
<dbReference type="GO" id="GO:0000035">
    <property type="term" value="F:acyl binding"/>
    <property type="evidence" value="ECO:0007669"/>
    <property type="project" value="TreeGrafter"/>
</dbReference>
<dbReference type="GO" id="GO:0009245">
    <property type="term" value="P:lipid A biosynthetic process"/>
    <property type="evidence" value="ECO:0007669"/>
    <property type="project" value="TreeGrafter"/>
</dbReference>
<evidence type="ECO:0000256" key="8">
    <source>
        <dbReference type="ARBA" id="ARBA00024402"/>
    </source>
</evidence>
<dbReference type="GO" id="GO:0016020">
    <property type="term" value="C:membrane"/>
    <property type="evidence" value="ECO:0007669"/>
    <property type="project" value="GOC"/>
</dbReference>
<name>A0A0G9HC39_9GAMM</name>
<evidence type="ECO:0000256" key="2">
    <source>
        <dbReference type="ARBA" id="ARBA00022516"/>
    </source>
</evidence>
<keyword evidence="1" id="KW-0596">Phosphopantetheine</keyword>
<evidence type="ECO:0000256" key="5">
    <source>
        <dbReference type="ARBA" id="ARBA00023098"/>
    </source>
</evidence>
<keyword evidence="11" id="KW-1185">Reference proteome</keyword>
<evidence type="ECO:0000259" key="9">
    <source>
        <dbReference type="PROSITE" id="PS50075"/>
    </source>
</evidence>
<dbReference type="PANTHER" id="PTHR20863:SF76">
    <property type="entry name" value="CARRIER DOMAIN-CONTAINING PROTEIN"/>
    <property type="match status" value="1"/>
</dbReference>
<dbReference type="OrthoDB" id="287644at2"/>
<dbReference type="PATRIC" id="fig|1440763.5.peg.1741"/>
<dbReference type="InterPro" id="IPR003231">
    <property type="entry name" value="ACP"/>
</dbReference>
<dbReference type="PANTHER" id="PTHR20863">
    <property type="entry name" value="ACYL CARRIER PROTEIN"/>
    <property type="match status" value="1"/>
</dbReference>
<protein>
    <recommendedName>
        <fullName evidence="8">Acyl carrier protein AcpXL</fullName>
    </recommendedName>
</protein>
<dbReference type="RefSeq" id="WP_046967511.1">
    <property type="nucleotide sequence ID" value="NZ_CP017480.1"/>
</dbReference>
<evidence type="ECO:0000256" key="1">
    <source>
        <dbReference type="ARBA" id="ARBA00022450"/>
    </source>
</evidence>
<dbReference type="PROSITE" id="PS50075">
    <property type="entry name" value="CARRIER"/>
    <property type="match status" value="1"/>
</dbReference>
<accession>A0A0G9HC39</accession>
<feature type="domain" description="Carrier" evidence="9">
    <location>
        <begin position="4"/>
        <end position="79"/>
    </location>
</feature>
<gene>
    <name evidence="10" type="ORF">BJI69_19435</name>
</gene>
<keyword evidence="5" id="KW-0443">Lipid metabolism</keyword>
<dbReference type="Proteomes" id="UP000182987">
    <property type="component" value="Chromosome"/>
</dbReference>
<evidence type="ECO:0000313" key="10">
    <source>
        <dbReference type="EMBL" id="APG05862.1"/>
    </source>
</evidence>
<keyword evidence="3" id="KW-0597">Phosphoprotein</keyword>
<proteinExistence type="predicted"/>
<organism evidence="10 11">
    <name type="scientific">Luteibacter rhizovicinus DSM 16549</name>
    <dbReference type="NCBI Taxonomy" id="1440763"/>
    <lineage>
        <taxon>Bacteria</taxon>
        <taxon>Pseudomonadati</taxon>
        <taxon>Pseudomonadota</taxon>
        <taxon>Gammaproteobacteria</taxon>
        <taxon>Lysobacterales</taxon>
        <taxon>Rhodanobacteraceae</taxon>
        <taxon>Luteibacter</taxon>
    </lineage>
</organism>
<reference evidence="11" key="1">
    <citation type="submission" date="2016-09" db="EMBL/GenBank/DDBJ databases">
        <authorList>
            <person name="Lysoe E."/>
        </authorList>
    </citation>
    <scope>NUCLEOTIDE SEQUENCE [LARGE SCALE GENOMIC DNA]</scope>
    <source>
        <strain evidence="11">LJ96T</strain>
    </source>
</reference>
<dbReference type="GO" id="GO:0005829">
    <property type="term" value="C:cytosol"/>
    <property type="evidence" value="ECO:0007669"/>
    <property type="project" value="TreeGrafter"/>
</dbReference>
<keyword evidence="6" id="KW-0275">Fatty acid biosynthesis</keyword>
<evidence type="ECO:0000256" key="3">
    <source>
        <dbReference type="ARBA" id="ARBA00022553"/>
    </source>
</evidence>
<keyword evidence="4" id="KW-0276">Fatty acid metabolism</keyword>
<dbReference type="AlphaFoldDB" id="A0A0G9HC39"/>
<dbReference type="InterPro" id="IPR009081">
    <property type="entry name" value="PP-bd_ACP"/>
</dbReference>